<evidence type="ECO:0000256" key="1">
    <source>
        <dbReference type="SAM" id="Coils"/>
    </source>
</evidence>
<dbReference type="SUPFAM" id="SSF47769">
    <property type="entry name" value="SAM/Pointed domain"/>
    <property type="match status" value="1"/>
</dbReference>
<comment type="caution">
    <text evidence="2">The sequence shown here is derived from an EMBL/GenBank/DDBJ whole genome shotgun (WGS) entry which is preliminary data.</text>
</comment>
<evidence type="ECO:0000313" key="3">
    <source>
        <dbReference type="Proteomes" id="UP000827092"/>
    </source>
</evidence>
<name>A0AAV6TQI1_9ARAC</name>
<dbReference type="InterPro" id="IPR013761">
    <property type="entry name" value="SAM/pointed_sf"/>
</dbReference>
<dbReference type="Proteomes" id="UP000827092">
    <property type="component" value="Unassembled WGS sequence"/>
</dbReference>
<keyword evidence="3" id="KW-1185">Reference proteome</keyword>
<dbReference type="Gene3D" id="1.10.150.50">
    <property type="entry name" value="Transcription Factor, Ets-1"/>
    <property type="match status" value="1"/>
</dbReference>
<accession>A0AAV6TQI1</accession>
<keyword evidence="1" id="KW-0175">Coiled coil</keyword>
<reference evidence="2 3" key="1">
    <citation type="journal article" date="2022" name="Nat. Ecol. Evol.">
        <title>A masculinizing supergene underlies an exaggerated male reproductive morph in a spider.</title>
        <authorList>
            <person name="Hendrickx F."/>
            <person name="De Corte Z."/>
            <person name="Sonet G."/>
            <person name="Van Belleghem S.M."/>
            <person name="Kostlbacher S."/>
            <person name="Vangestel C."/>
        </authorList>
    </citation>
    <scope>NUCLEOTIDE SEQUENCE [LARGE SCALE GENOMIC DNA]</scope>
    <source>
        <strain evidence="2">W744_W776</strain>
    </source>
</reference>
<protein>
    <recommendedName>
        <fullName evidence="4">SAM domain-containing protein</fullName>
    </recommendedName>
</protein>
<sequence>MDFCDRRNIKEYYELLVEYGYDDLNVIVETLTKEEIDDVFKSAIPKAGHRAKLWLAVRKEKEEASKVNVSNQKVCAEKSEESSSVGSSAAWQKESLGWVPFPRKPISIFFNAVLKEMHGCIWDDLPYEDSFRKVFNSEKVRQYSYEKKLASIETKLNFITSDNMAAAGTLLDNEPMPYSGSNIKRNIGSLVELQSRVDAIKIEVIEHDTSIMLGNGGPRLPYLRFHHRNNNQTLARLNELLDKIEAVIKQLQKCEERKRKMTKWEMEGIKIQDTGRDSGSDIKRLSQKNRVLYIVWTMMRFGGEWR</sequence>
<dbReference type="EMBL" id="JAFNEN010001479">
    <property type="protein sequence ID" value="KAG8173814.1"/>
    <property type="molecule type" value="Genomic_DNA"/>
</dbReference>
<proteinExistence type="predicted"/>
<organism evidence="2 3">
    <name type="scientific">Oedothorax gibbosus</name>
    <dbReference type="NCBI Taxonomy" id="931172"/>
    <lineage>
        <taxon>Eukaryota</taxon>
        <taxon>Metazoa</taxon>
        <taxon>Ecdysozoa</taxon>
        <taxon>Arthropoda</taxon>
        <taxon>Chelicerata</taxon>
        <taxon>Arachnida</taxon>
        <taxon>Araneae</taxon>
        <taxon>Araneomorphae</taxon>
        <taxon>Entelegynae</taxon>
        <taxon>Araneoidea</taxon>
        <taxon>Linyphiidae</taxon>
        <taxon>Erigoninae</taxon>
        <taxon>Oedothorax</taxon>
    </lineage>
</organism>
<gene>
    <name evidence="2" type="ORF">JTE90_000677</name>
</gene>
<evidence type="ECO:0008006" key="4">
    <source>
        <dbReference type="Google" id="ProtNLM"/>
    </source>
</evidence>
<feature type="coiled-coil region" evidence="1">
    <location>
        <begin position="230"/>
        <end position="257"/>
    </location>
</feature>
<evidence type="ECO:0000313" key="2">
    <source>
        <dbReference type="EMBL" id="KAG8173814.1"/>
    </source>
</evidence>
<dbReference type="AlphaFoldDB" id="A0AAV6TQI1"/>